<organism evidence="2 3">
    <name type="scientific">Paenibacillus prosopidis</name>
    <dbReference type="NCBI Taxonomy" id="630520"/>
    <lineage>
        <taxon>Bacteria</taxon>
        <taxon>Bacillati</taxon>
        <taxon>Bacillota</taxon>
        <taxon>Bacilli</taxon>
        <taxon>Bacillales</taxon>
        <taxon>Paenibacillaceae</taxon>
        <taxon>Paenibacillus</taxon>
    </lineage>
</organism>
<dbReference type="Gene3D" id="3.50.50.60">
    <property type="entry name" value="FAD/NAD(P)-binding domain"/>
    <property type="match status" value="1"/>
</dbReference>
<dbReference type="PANTHER" id="PTHR13847">
    <property type="entry name" value="SARCOSINE DEHYDROGENASE-RELATED"/>
    <property type="match status" value="1"/>
</dbReference>
<dbReference type="GO" id="GO:0005737">
    <property type="term" value="C:cytoplasm"/>
    <property type="evidence" value="ECO:0007669"/>
    <property type="project" value="TreeGrafter"/>
</dbReference>
<proteinExistence type="predicted"/>
<dbReference type="Pfam" id="PF01266">
    <property type="entry name" value="DAO"/>
    <property type="match status" value="1"/>
</dbReference>
<accession>A0A368VRI3</accession>
<sequence length="409" mass="45423">MKELYSGSLFWPGTLSKKRDYPPLRQNKKAQVAIIGGGMSGTICSTVFIRSGLSVIMLERGQVAGGSSSANTGMLQSFNDIMLCDLIERIGERDAISFYKACNHAVDLLAAEAAELSVDVAFKRRSSLYFASTDQDFPKLIREYETLRACGIDAQFWNADDIAKHFPFRKSGAIVSHGDAEVNPYQFVNALAKAAADAGVEVHEQTDVVEHITLPGGLHRLRTADGFELEAEHVVYAVGYEPEELRGKLIKANLNRSFVMVTGIQQDLQSWHERFLIWETARPYLYLRTTVDGRVVIGGLDEEPGEPLHGEQARYNKGEMLHKQLQALFPELRAPIEYVWSATFGESCDQLPFIGADPAWKNVYYCLGYGGNGSVFSMLAAHILRDLICGYENPLTNIVKLDRKSLTSV</sequence>
<gene>
    <name evidence="2" type="ORF">DFP97_112185</name>
</gene>
<evidence type="ECO:0000259" key="1">
    <source>
        <dbReference type="Pfam" id="PF01266"/>
    </source>
</evidence>
<dbReference type="PANTHER" id="PTHR13847:SF201">
    <property type="entry name" value="PUTATIBE OXIDOREDUCTASE"/>
    <property type="match status" value="1"/>
</dbReference>
<dbReference type="EMBL" id="QPJD01000012">
    <property type="protein sequence ID" value="RCW44319.1"/>
    <property type="molecule type" value="Genomic_DNA"/>
</dbReference>
<evidence type="ECO:0000313" key="3">
    <source>
        <dbReference type="Proteomes" id="UP000252415"/>
    </source>
</evidence>
<feature type="domain" description="FAD dependent oxidoreductase" evidence="1">
    <location>
        <begin position="32"/>
        <end position="387"/>
    </location>
</feature>
<dbReference type="OrthoDB" id="571248at2"/>
<name>A0A368VRI3_9BACL</name>
<dbReference type="Gene3D" id="3.30.9.10">
    <property type="entry name" value="D-Amino Acid Oxidase, subunit A, domain 2"/>
    <property type="match status" value="1"/>
</dbReference>
<evidence type="ECO:0000313" key="2">
    <source>
        <dbReference type="EMBL" id="RCW44319.1"/>
    </source>
</evidence>
<protein>
    <submittedName>
        <fullName evidence="2">Glycine/D-amino acid oxidase-like deaminating enzyme</fullName>
    </submittedName>
</protein>
<reference evidence="2 3" key="1">
    <citation type="submission" date="2018-07" db="EMBL/GenBank/DDBJ databases">
        <title>Genomic Encyclopedia of Type Strains, Phase III (KMG-III): the genomes of soil and plant-associated and newly described type strains.</title>
        <authorList>
            <person name="Whitman W."/>
        </authorList>
    </citation>
    <scope>NUCLEOTIDE SEQUENCE [LARGE SCALE GENOMIC DNA]</scope>
    <source>
        <strain evidence="2 3">CECT 7506</strain>
    </source>
</reference>
<dbReference type="InterPro" id="IPR006076">
    <property type="entry name" value="FAD-dep_OxRdtase"/>
</dbReference>
<comment type="caution">
    <text evidence="2">The sequence shown here is derived from an EMBL/GenBank/DDBJ whole genome shotgun (WGS) entry which is preliminary data.</text>
</comment>
<keyword evidence="3" id="KW-1185">Reference proteome</keyword>
<dbReference type="RefSeq" id="WP_114381861.1">
    <property type="nucleotide sequence ID" value="NZ_QPJD01000012.1"/>
</dbReference>
<dbReference type="Proteomes" id="UP000252415">
    <property type="component" value="Unassembled WGS sequence"/>
</dbReference>
<dbReference type="InterPro" id="IPR036188">
    <property type="entry name" value="FAD/NAD-bd_sf"/>
</dbReference>
<dbReference type="SUPFAM" id="SSF51905">
    <property type="entry name" value="FAD/NAD(P)-binding domain"/>
    <property type="match status" value="1"/>
</dbReference>
<dbReference type="AlphaFoldDB" id="A0A368VRI3"/>